<feature type="region of interest" description="Disordered" evidence="1">
    <location>
        <begin position="29"/>
        <end position="48"/>
    </location>
</feature>
<keyword evidence="2" id="KW-1133">Transmembrane helix</keyword>
<gene>
    <name evidence="3" type="ORF">DesyoDRAFT_0668</name>
</gene>
<organism evidence="3 4">
    <name type="scientific">Desulfosporosinus youngiae DSM 17734</name>
    <dbReference type="NCBI Taxonomy" id="768710"/>
    <lineage>
        <taxon>Bacteria</taxon>
        <taxon>Bacillati</taxon>
        <taxon>Bacillota</taxon>
        <taxon>Clostridia</taxon>
        <taxon>Eubacteriales</taxon>
        <taxon>Desulfitobacteriaceae</taxon>
        <taxon>Desulfosporosinus</taxon>
    </lineage>
</organism>
<sequence length="48" mass="5508">MEGLDFLVTSICFSVLGYGLCYLTLSSNNKLKRPNDTQKNHWQDERAT</sequence>
<protein>
    <submittedName>
        <fullName evidence="3">Uncharacterized protein</fullName>
    </submittedName>
</protein>
<name>H5XS94_9FIRM</name>
<evidence type="ECO:0000256" key="1">
    <source>
        <dbReference type="SAM" id="MobiDB-lite"/>
    </source>
</evidence>
<keyword evidence="2" id="KW-0812">Transmembrane</keyword>
<feature type="compositionally biased region" description="Basic and acidic residues" evidence="1">
    <location>
        <begin position="33"/>
        <end position="48"/>
    </location>
</feature>
<dbReference type="Proteomes" id="UP000005104">
    <property type="component" value="Chromosome"/>
</dbReference>
<reference evidence="3 4" key="1">
    <citation type="submission" date="2011-11" db="EMBL/GenBank/DDBJ databases">
        <title>The Noncontiguous Finished genome of Desulfosporosinus youngiae DSM 17734.</title>
        <authorList>
            <consortium name="US DOE Joint Genome Institute (JGI-PGF)"/>
            <person name="Lucas S."/>
            <person name="Han J."/>
            <person name="Lapidus A."/>
            <person name="Cheng J.-F."/>
            <person name="Goodwin L."/>
            <person name="Pitluck S."/>
            <person name="Peters L."/>
            <person name="Ovchinnikova G."/>
            <person name="Lu M."/>
            <person name="Land M.L."/>
            <person name="Hauser L."/>
            <person name="Pester M."/>
            <person name="Spring S."/>
            <person name="Ollivier B."/>
            <person name="Rattei T."/>
            <person name="Klenk H.-P."/>
            <person name="Wagner M."/>
            <person name="Loy A."/>
            <person name="Woyke T.J."/>
        </authorList>
    </citation>
    <scope>NUCLEOTIDE SEQUENCE [LARGE SCALE GENOMIC DNA]</scope>
    <source>
        <strain evidence="3 4">DSM 17734</strain>
    </source>
</reference>
<dbReference type="EMBL" id="CM001441">
    <property type="protein sequence ID" value="EHQ87846.1"/>
    <property type="molecule type" value="Genomic_DNA"/>
</dbReference>
<evidence type="ECO:0000313" key="3">
    <source>
        <dbReference type="EMBL" id="EHQ87846.1"/>
    </source>
</evidence>
<proteinExistence type="predicted"/>
<dbReference type="HOGENOM" id="CLU_216282_0_0_9"/>
<evidence type="ECO:0000256" key="2">
    <source>
        <dbReference type="SAM" id="Phobius"/>
    </source>
</evidence>
<accession>H5XS94</accession>
<keyword evidence="4" id="KW-1185">Reference proteome</keyword>
<evidence type="ECO:0000313" key="4">
    <source>
        <dbReference type="Proteomes" id="UP000005104"/>
    </source>
</evidence>
<dbReference type="AlphaFoldDB" id="H5XS94"/>
<keyword evidence="2" id="KW-0472">Membrane</keyword>
<feature type="transmembrane region" description="Helical" evidence="2">
    <location>
        <begin position="6"/>
        <end position="25"/>
    </location>
</feature>